<evidence type="ECO:0000313" key="3">
    <source>
        <dbReference type="Proteomes" id="UP000636800"/>
    </source>
</evidence>
<sequence length="52" mass="6115">MTAEKNRNLPRDEDLAKSDENVSKDMEIEDDEEQNRKWYSCWGWLPGQSGVI</sequence>
<keyword evidence="3" id="KW-1185">Reference proteome</keyword>
<evidence type="ECO:0000313" key="2">
    <source>
        <dbReference type="EMBL" id="KAG0447416.1"/>
    </source>
</evidence>
<organism evidence="2 3">
    <name type="scientific">Vanilla planifolia</name>
    <name type="common">Vanilla</name>
    <dbReference type="NCBI Taxonomy" id="51239"/>
    <lineage>
        <taxon>Eukaryota</taxon>
        <taxon>Viridiplantae</taxon>
        <taxon>Streptophyta</taxon>
        <taxon>Embryophyta</taxon>
        <taxon>Tracheophyta</taxon>
        <taxon>Spermatophyta</taxon>
        <taxon>Magnoliopsida</taxon>
        <taxon>Liliopsida</taxon>
        <taxon>Asparagales</taxon>
        <taxon>Orchidaceae</taxon>
        <taxon>Vanilloideae</taxon>
        <taxon>Vanilleae</taxon>
        <taxon>Vanilla</taxon>
    </lineage>
</organism>
<proteinExistence type="predicted"/>
<evidence type="ECO:0000256" key="1">
    <source>
        <dbReference type="SAM" id="MobiDB-lite"/>
    </source>
</evidence>
<protein>
    <submittedName>
        <fullName evidence="2">Uncharacterized protein</fullName>
    </submittedName>
</protein>
<comment type="caution">
    <text evidence="2">The sequence shown here is derived from an EMBL/GenBank/DDBJ whole genome shotgun (WGS) entry which is preliminary data.</text>
</comment>
<accession>A0A835U603</accession>
<reference evidence="2 3" key="1">
    <citation type="journal article" date="2020" name="Nat. Food">
        <title>A phased Vanilla planifolia genome enables genetic improvement of flavour and production.</title>
        <authorList>
            <person name="Hasing T."/>
            <person name="Tang H."/>
            <person name="Brym M."/>
            <person name="Khazi F."/>
            <person name="Huang T."/>
            <person name="Chambers A.H."/>
        </authorList>
    </citation>
    <scope>NUCLEOTIDE SEQUENCE [LARGE SCALE GENOMIC DNA]</scope>
    <source>
        <tissue evidence="2">Leaf</tissue>
    </source>
</reference>
<gene>
    <name evidence="2" type="ORF">HPP92_028354</name>
</gene>
<feature type="compositionally biased region" description="Basic and acidic residues" evidence="1">
    <location>
        <begin position="1"/>
        <end position="26"/>
    </location>
</feature>
<dbReference type="AlphaFoldDB" id="A0A835U603"/>
<name>A0A835U603_VANPL</name>
<dbReference type="EMBL" id="JADCNL010000472">
    <property type="protein sequence ID" value="KAG0447416.1"/>
    <property type="molecule type" value="Genomic_DNA"/>
</dbReference>
<feature type="region of interest" description="Disordered" evidence="1">
    <location>
        <begin position="1"/>
        <end position="33"/>
    </location>
</feature>
<dbReference type="Proteomes" id="UP000636800">
    <property type="component" value="Unassembled WGS sequence"/>
</dbReference>
<dbReference type="OrthoDB" id="737446at2759"/>